<keyword evidence="1" id="KW-0472">Membrane</keyword>
<dbReference type="EMBL" id="JBHRZH010000019">
    <property type="protein sequence ID" value="MFC3763519.1"/>
    <property type="molecule type" value="Genomic_DNA"/>
</dbReference>
<keyword evidence="3" id="KW-1185">Reference proteome</keyword>
<dbReference type="RefSeq" id="WP_205115554.1">
    <property type="nucleotide sequence ID" value="NZ_JAFBCM010000001.1"/>
</dbReference>
<evidence type="ECO:0000313" key="2">
    <source>
        <dbReference type="EMBL" id="MFC3763519.1"/>
    </source>
</evidence>
<protein>
    <submittedName>
        <fullName evidence="2">Uncharacterized protein</fullName>
    </submittedName>
</protein>
<sequence length="155" mass="15812">MNRTDAYAEVLQLGVVEMYGLLLLLALVVVVVGLNLLGSAPGWQERIGTTARWLAVVSFGVATVTALAMPLAIGGLPGPGTVGWLAVPVLATGVALFAPFHQQAKVIALWAAAFVVCAFVMVAGLSIGLFFGPAALLAVGAAVTASQARSRTRVA</sequence>
<keyword evidence="1" id="KW-1133">Transmembrane helix</keyword>
<comment type="caution">
    <text evidence="2">The sequence shown here is derived from an EMBL/GenBank/DDBJ whole genome shotgun (WGS) entry which is preliminary data.</text>
</comment>
<feature type="transmembrane region" description="Helical" evidence="1">
    <location>
        <begin position="107"/>
        <end position="131"/>
    </location>
</feature>
<feature type="transmembrane region" description="Helical" evidence="1">
    <location>
        <begin position="53"/>
        <end position="76"/>
    </location>
</feature>
<dbReference type="Proteomes" id="UP001595699">
    <property type="component" value="Unassembled WGS sequence"/>
</dbReference>
<gene>
    <name evidence="2" type="ORF">ACFOUW_21955</name>
</gene>
<accession>A0ABV7YFE3</accession>
<keyword evidence="1" id="KW-0812">Transmembrane</keyword>
<evidence type="ECO:0000313" key="3">
    <source>
        <dbReference type="Proteomes" id="UP001595699"/>
    </source>
</evidence>
<name>A0ABV7YFE3_9ACTN</name>
<proteinExistence type="predicted"/>
<feature type="transmembrane region" description="Helical" evidence="1">
    <location>
        <begin position="82"/>
        <end position="100"/>
    </location>
</feature>
<organism evidence="2 3">
    <name type="scientific">Tenggerimyces flavus</name>
    <dbReference type="NCBI Taxonomy" id="1708749"/>
    <lineage>
        <taxon>Bacteria</taxon>
        <taxon>Bacillati</taxon>
        <taxon>Actinomycetota</taxon>
        <taxon>Actinomycetes</taxon>
        <taxon>Propionibacteriales</taxon>
        <taxon>Nocardioidaceae</taxon>
        <taxon>Tenggerimyces</taxon>
    </lineage>
</organism>
<reference evidence="3" key="1">
    <citation type="journal article" date="2019" name="Int. J. Syst. Evol. Microbiol.">
        <title>The Global Catalogue of Microorganisms (GCM) 10K type strain sequencing project: providing services to taxonomists for standard genome sequencing and annotation.</title>
        <authorList>
            <consortium name="The Broad Institute Genomics Platform"/>
            <consortium name="The Broad Institute Genome Sequencing Center for Infectious Disease"/>
            <person name="Wu L."/>
            <person name="Ma J."/>
        </authorList>
    </citation>
    <scope>NUCLEOTIDE SEQUENCE [LARGE SCALE GENOMIC DNA]</scope>
    <source>
        <strain evidence="3">CGMCC 4.7241</strain>
    </source>
</reference>
<evidence type="ECO:0000256" key="1">
    <source>
        <dbReference type="SAM" id="Phobius"/>
    </source>
</evidence>
<feature type="transmembrane region" description="Helical" evidence="1">
    <location>
        <begin position="20"/>
        <end position="41"/>
    </location>
</feature>